<feature type="transmembrane region" description="Helical" evidence="1">
    <location>
        <begin position="99"/>
        <end position="119"/>
    </location>
</feature>
<feature type="transmembrane region" description="Helical" evidence="1">
    <location>
        <begin position="61"/>
        <end position="79"/>
    </location>
</feature>
<name>A0A433Q1I2_9FUNG</name>
<feature type="transmembrane region" description="Helical" evidence="1">
    <location>
        <begin position="7"/>
        <end position="26"/>
    </location>
</feature>
<reference evidence="2 3" key="1">
    <citation type="journal article" date="2018" name="New Phytol.">
        <title>Phylogenomics of Endogonaceae and evolution of mycorrhizas within Mucoromycota.</title>
        <authorList>
            <person name="Chang Y."/>
            <person name="Desiro A."/>
            <person name="Na H."/>
            <person name="Sandor L."/>
            <person name="Lipzen A."/>
            <person name="Clum A."/>
            <person name="Barry K."/>
            <person name="Grigoriev I.V."/>
            <person name="Martin F.M."/>
            <person name="Stajich J.E."/>
            <person name="Smith M.E."/>
            <person name="Bonito G."/>
            <person name="Spatafora J.W."/>
        </authorList>
    </citation>
    <scope>NUCLEOTIDE SEQUENCE [LARGE SCALE GENOMIC DNA]</scope>
    <source>
        <strain evidence="2 3">AD002</strain>
    </source>
</reference>
<keyword evidence="1" id="KW-0812">Transmembrane</keyword>
<feature type="transmembrane region" description="Helical" evidence="1">
    <location>
        <begin position="131"/>
        <end position="154"/>
    </location>
</feature>
<keyword evidence="1" id="KW-1133">Transmembrane helix</keyword>
<keyword evidence="3" id="KW-1185">Reference proteome</keyword>
<sequence length="303" mass="33681">MLPWITVAFVGVCNAIIIYFTFANGFTRLRTGSLAGGFMNLGLGLFNALRDFEFAERRYWPTYGFTTITYMVLIDVIILNVGTHFQLPGGQMFHYSRQLFWAVIIFLSMFTVLGCVTMIRSMIYKAYDTVGYTIFCIDFILSFLAGSGAAIYTFTPLMFSRGGREDGVSEALVIGLWYLSTVTMVTIGFCTLYIVLLSNGKTYFLLPNNQSIDIALRMLYLVAIACPPPRKFLRLVGDKIARAKGSLAGTTSMHTPPHPPRDPEDATELIDMGNAISQEGASSFVEPSKTTTIVLPRPHAWEV</sequence>
<evidence type="ECO:0000256" key="1">
    <source>
        <dbReference type="SAM" id="Phobius"/>
    </source>
</evidence>
<comment type="caution">
    <text evidence="2">The sequence shown here is derived from an EMBL/GenBank/DDBJ whole genome shotgun (WGS) entry which is preliminary data.</text>
</comment>
<organism evidence="2 3">
    <name type="scientific">Jimgerdemannia flammicorona</name>
    <dbReference type="NCBI Taxonomy" id="994334"/>
    <lineage>
        <taxon>Eukaryota</taxon>
        <taxon>Fungi</taxon>
        <taxon>Fungi incertae sedis</taxon>
        <taxon>Mucoromycota</taxon>
        <taxon>Mucoromycotina</taxon>
        <taxon>Endogonomycetes</taxon>
        <taxon>Endogonales</taxon>
        <taxon>Endogonaceae</taxon>
        <taxon>Jimgerdemannia</taxon>
    </lineage>
</organism>
<proteinExistence type="predicted"/>
<dbReference type="EMBL" id="RBNJ01019429">
    <property type="protein sequence ID" value="RUS23544.1"/>
    <property type="molecule type" value="Genomic_DNA"/>
</dbReference>
<dbReference type="AlphaFoldDB" id="A0A433Q1I2"/>
<evidence type="ECO:0000313" key="2">
    <source>
        <dbReference type="EMBL" id="RUS23544.1"/>
    </source>
</evidence>
<keyword evidence="1" id="KW-0472">Membrane</keyword>
<protein>
    <submittedName>
        <fullName evidence="2">Uncharacterized protein</fullName>
    </submittedName>
</protein>
<feature type="transmembrane region" description="Helical" evidence="1">
    <location>
        <begin position="174"/>
        <end position="196"/>
    </location>
</feature>
<gene>
    <name evidence="2" type="ORF">BC938DRAFT_474972</name>
</gene>
<accession>A0A433Q1I2</accession>
<dbReference type="Proteomes" id="UP000274822">
    <property type="component" value="Unassembled WGS sequence"/>
</dbReference>
<evidence type="ECO:0000313" key="3">
    <source>
        <dbReference type="Proteomes" id="UP000274822"/>
    </source>
</evidence>